<dbReference type="EMBL" id="RKMH01000002">
    <property type="protein sequence ID" value="RPA65937.1"/>
    <property type="molecule type" value="Genomic_DNA"/>
</dbReference>
<dbReference type="InterPro" id="IPR042098">
    <property type="entry name" value="TauD-like_sf"/>
</dbReference>
<evidence type="ECO:0000313" key="3">
    <source>
        <dbReference type="EMBL" id="RPA65937.1"/>
    </source>
</evidence>
<accession>A0A3N4GWY1</accession>
<dbReference type="SUPFAM" id="SSF51197">
    <property type="entry name" value="Clavaminate synthase-like"/>
    <property type="match status" value="1"/>
</dbReference>
<evidence type="ECO:0000256" key="2">
    <source>
        <dbReference type="SAM" id="MobiDB-lite"/>
    </source>
</evidence>
<feature type="region of interest" description="Disordered" evidence="2">
    <location>
        <begin position="1"/>
        <end position="52"/>
    </location>
</feature>
<keyword evidence="1" id="KW-0560">Oxidoreductase</keyword>
<proteinExistence type="predicted"/>
<name>A0A3N4GWY1_9ACTN</name>
<keyword evidence="4" id="KW-1185">Reference proteome</keyword>
<dbReference type="AlphaFoldDB" id="A0A3N4GWY1"/>
<dbReference type="Proteomes" id="UP000267536">
    <property type="component" value="Unassembled WGS sequence"/>
</dbReference>
<protein>
    <submittedName>
        <fullName evidence="3">Uncharacterized protein</fullName>
    </submittedName>
</protein>
<dbReference type="GO" id="GO:0016491">
    <property type="term" value="F:oxidoreductase activity"/>
    <property type="evidence" value="ECO:0007669"/>
    <property type="project" value="UniProtKB-KW"/>
</dbReference>
<gene>
    <name evidence="3" type="ORF">EF294_04245</name>
</gene>
<comment type="caution">
    <text evidence="3">The sequence shown here is derived from an EMBL/GenBank/DDBJ whole genome shotgun (WGS) entry which is preliminary data.</text>
</comment>
<sequence length="316" mass="35399">MSDYLISPRSSEWMPPNFSRPNGDRPSSQSNSRRKPSRHQTDTLADNRLQTERRWRHISPGNLLTPRANPARKAGDNGMLTTVLEKLLTDARQNGWSTTTDASLADLALEAERYKRGLSFTHVRNRPTSPPIEVLTPTSSDNAPARSLSAMHGEGPQPLHTDGAHHQVPPHIVLLSSRQISSVATWLWRFDTAQLPSTSMHHDLLHGVFTVRSGRSCFLSPAWTHREQLRYDPGCMEPADDRAQRVATFLNSRIEHGTAFSWTTPGQVLAIDNRRVTHARGDAVNEPHRTIERLALLVNDWSGVNKPPLRRGLPIS</sequence>
<feature type="region of interest" description="Disordered" evidence="2">
    <location>
        <begin position="122"/>
        <end position="153"/>
    </location>
</feature>
<dbReference type="OrthoDB" id="5182008at2"/>
<dbReference type="Gene3D" id="3.60.130.10">
    <property type="entry name" value="Clavaminate synthase-like"/>
    <property type="match status" value="1"/>
</dbReference>
<reference evidence="3 4" key="1">
    <citation type="submission" date="2018-11" db="EMBL/GenBank/DDBJ databases">
        <title>Draft genome sequence of Gordonia sp. RS15-1S isolated from rice stems.</title>
        <authorList>
            <person name="Muangham S."/>
        </authorList>
    </citation>
    <scope>NUCLEOTIDE SEQUENCE [LARGE SCALE GENOMIC DNA]</scope>
    <source>
        <strain evidence="3 4">RS15-1S</strain>
    </source>
</reference>
<evidence type="ECO:0000256" key="1">
    <source>
        <dbReference type="ARBA" id="ARBA00023002"/>
    </source>
</evidence>
<evidence type="ECO:0000313" key="4">
    <source>
        <dbReference type="Proteomes" id="UP000267536"/>
    </source>
</evidence>
<organism evidence="3 4">
    <name type="scientific">Gordonia oryzae</name>
    <dbReference type="NCBI Taxonomy" id="2487349"/>
    <lineage>
        <taxon>Bacteria</taxon>
        <taxon>Bacillati</taxon>
        <taxon>Actinomycetota</taxon>
        <taxon>Actinomycetes</taxon>
        <taxon>Mycobacteriales</taxon>
        <taxon>Gordoniaceae</taxon>
        <taxon>Gordonia</taxon>
    </lineage>
</organism>